<evidence type="ECO:0000256" key="1">
    <source>
        <dbReference type="SAM" id="SignalP"/>
    </source>
</evidence>
<feature type="non-terminal residue" evidence="2">
    <location>
        <position position="1"/>
    </location>
</feature>
<organism evidence="2 3">
    <name type="scientific">Hypsibius exemplaris</name>
    <name type="common">Freshwater tardigrade</name>
    <dbReference type="NCBI Taxonomy" id="2072580"/>
    <lineage>
        <taxon>Eukaryota</taxon>
        <taxon>Metazoa</taxon>
        <taxon>Ecdysozoa</taxon>
        <taxon>Tardigrada</taxon>
        <taxon>Eutardigrada</taxon>
        <taxon>Parachela</taxon>
        <taxon>Hypsibioidea</taxon>
        <taxon>Hypsibiidae</taxon>
        <taxon>Hypsibius</taxon>
    </lineage>
</organism>
<feature type="signal peptide" evidence="1">
    <location>
        <begin position="1"/>
        <end position="25"/>
    </location>
</feature>
<dbReference type="AlphaFoldDB" id="A0A9X6NMR9"/>
<sequence>MLFLGPAAQLRLLLLSAAARGHTTGEYVFIAAVPFLYKAQDTFMWQTFDQNDEIIRAAYRSVIFVTMMDVSPSGLHVTEAQLDELKSKWAAEFKSNPFYGNQDLKNEP</sequence>
<evidence type="ECO:0000313" key="2">
    <source>
        <dbReference type="EMBL" id="OWA55741.1"/>
    </source>
</evidence>
<reference evidence="3" key="1">
    <citation type="submission" date="2017-01" db="EMBL/GenBank/DDBJ databases">
        <title>Comparative genomics of anhydrobiosis in the tardigrade Hypsibius dujardini.</title>
        <authorList>
            <person name="Yoshida Y."/>
            <person name="Koutsovoulos G."/>
            <person name="Laetsch D."/>
            <person name="Stevens L."/>
            <person name="Kumar S."/>
            <person name="Horikawa D."/>
            <person name="Ishino K."/>
            <person name="Komine S."/>
            <person name="Tomita M."/>
            <person name="Blaxter M."/>
            <person name="Arakawa K."/>
        </authorList>
    </citation>
    <scope>NUCLEOTIDE SEQUENCE [LARGE SCALE GENOMIC DNA]</scope>
    <source>
        <strain evidence="3">Z151</strain>
    </source>
</reference>
<dbReference type="EMBL" id="MTYJ01001414">
    <property type="protein sequence ID" value="OWA55741.1"/>
    <property type="molecule type" value="Genomic_DNA"/>
</dbReference>
<keyword evidence="3" id="KW-1185">Reference proteome</keyword>
<evidence type="ECO:0000313" key="3">
    <source>
        <dbReference type="Proteomes" id="UP000192578"/>
    </source>
</evidence>
<name>A0A9X6NMR9_HYPEX</name>
<dbReference type="Gene3D" id="3.40.50.2300">
    <property type="match status" value="1"/>
</dbReference>
<dbReference type="OrthoDB" id="6158579at2759"/>
<proteinExistence type="predicted"/>
<keyword evidence="1" id="KW-0732">Signal</keyword>
<feature type="chain" id="PRO_5040907059" evidence="1">
    <location>
        <begin position="26"/>
        <end position="108"/>
    </location>
</feature>
<dbReference type="InterPro" id="IPR028082">
    <property type="entry name" value="Peripla_BP_I"/>
</dbReference>
<gene>
    <name evidence="2" type="ORF">BV898_20129</name>
</gene>
<accession>A0A9X6NMR9</accession>
<comment type="caution">
    <text evidence="2">The sequence shown here is derived from an EMBL/GenBank/DDBJ whole genome shotgun (WGS) entry which is preliminary data.</text>
</comment>
<dbReference type="SUPFAM" id="SSF53822">
    <property type="entry name" value="Periplasmic binding protein-like I"/>
    <property type="match status" value="1"/>
</dbReference>
<dbReference type="Proteomes" id="UP000192578">
    <property type="component" value="Unassembled WGS sequence"/>
</dbReference>
<protein>
    <submittedName>
        <fullName evidence="2">Uncharacterized protein</fullName>
    </submittedName>
</protein>